<keyword evidence="1" id="KW-0378">Hydrolase</keyword>
<dbReference type="InterPro" id="IPR029058">
    <property type="entry name" value="AB_hydrolase_fold"/>
</dbReference>
<reference evidence="2" key="1">
    <citation type="journal article" date="2019" name="Int. J. Syst. Evol. Microbiol.">
        <title>The Global Catalogue of Microorganisms (GCM) 10K type strain sequencing project: providing services to taxonomists for standard genome sequencing and annotation.</title>
        <authorList>
            <consortium name="The Broad Institute Genomics Platform"/>
            <consortium name="The Broad Institute Genome Sequencing Center for Infectious Disease"/>
            <person name="Wu L."/>
            <person name="Ma J."/>
        </authorList>
    </citation>
    <scope>NUCLEOTIDE SEQUENCE [LARGE SCALE GENOMIC DNA]</scope>
    <source>
        <strain evidence="2">CGMCC 1.10992</strain>
    </source>
</reference>
<name>A0ABW4XKS6_9GAMM</name>
<evidence type="ECO:0000313" key="2">
    <source>
        <dbReference type="Proteomes" id="UP001597380"/>
    </source>
</evidence>
<accession>A0ABW4XKS6</accession>
<sequence>MKNRSPAWIRFALTCGLCISCVITGCKTTQPTAQAKANPTVTFKINVPDLTPKEDKIFMISDFDDFFHPDVIAQYTAKRNPDGYYYLNVPKAELDHFFFLFARDNDKTKGNERIREFAASGKMRPDRFYRYKGRDEVVEIDIESWEDFPSELKPGDTVSRNVTHIVDFEMPQLGRSTDLMIYLPPGYHAAQQEHFPVIYMTDGQNLFDEFTSFAGEWRIDEILDEEIMAGRLPPVIVVGIYNGPNRANEYIPWDFNFTGQLESSQADKFLAFIRYDLKPYIDSTYRTLPNARFTGIAGSSFGGLFALYAGITHPQTFGMVGAFSPSIWVNMGEPGYPGVKELITQKALPERLRLYMDAGAEEPPAIDEMRMMKRLLNRQAYPKQHLKIVEDPRGGHNERSWSARFPTAMKWLLQADS</sequence>
<dbReference type="PROSITE" id="PS51257">
    <property type="entry name" value="PROKAR_LIPOPROTEIN"/>
    <property type="match status" value="1"/>
</dbReference>
<dbReference type="Gene3D" id="3.40.50.1820">
    <property type="entry name" value="alpha/beta hydrolase"/>
    <property type="match status" value="1"/>
</dbReference>
<dbReference type="Pfam" id="PF00756">
    <property type="entry name" value="Esterase"/>
    <property type="match status" value="1"/>
</dbReference>
<dbReference type="InterPro" id="IPR050583">
    <property type="entry name" value="Mycobacterial_A85_antigen"/>
</dbReference>
<proteinExistence type="predicted"/>
<dbReference type="RefSeq" id="WP_345338466.1">
    <property type="nucleotide sequence ID" value="NZ_BAABLI010000005.1"/>
</dbReference>
<dbReference type="Proteomes" id="UP001597380">
    <property type="component" value="Unassembled WGS sequence"/>
</dbReference>
<dbReference type="GO" id="GO:0016787">
    <property type="term" value="F:hydrolase activity"/>
    <property type="evidence" value="ECO:0007669"/>
    <property type="project" value="UniProtKB-KW"/>
</dbReference>
<dbReference type="SUPFAM" id="SSF53474">
    <property type="entry name" value="alpha/beta-Hydrolases"/>
    <property type="match status" value="1"/>
</dbReference>
<gene>
    <name evidence="1" type="ORF">ACFSJ3_04855</name>
</gene>
<dbReference type="PANTHER" id="PTHR48098:SF6">
    <property type="entry name" value="FERRI-BACILLIBACTIN ESTERASE BESA"/>
    <property type="match status" value="1"/>
</dbReference>
<organism evidence="1 2">
    <name type="scientific">Corallincola platygyrae</name>
    <dbReference type="NCBI Taxonomy" id="1193278"/>
    <lineage>
        <taxon>Bacteria</taxon>
        <taxon>Pseudomonadati</taxon>
        <taxon>Pseudomonadota</taxon>
        <taxon>Gammaproteobacteria</taxon>
        <taxon>Alteromonadales</taxon>
        <taxon>Psychromonadaceae</taxon>
        <taxon>Corallincola</taxon>
    </lineage>
</organism>
<dbReference type="PANTHER" id="PTHR48098">
    <property type="entry name" value="ENTEROCHELIN ESTERASE-RELATED"/>
    <property type="match status" value="1"/>
</dbReference>
<dbReference type="InterPro" id="IPR000801">
    <property type="entry name" value="Esterase-like"/>
</dbReference>
<keyword evidence="2" id="KW-1185">Reference proteome</keyword>
<comment type="caution">
    <text evidence="1">The sequence shown here is derived from an EMBL/GenBank/DDBJ whole genome shotgun (WGS) entry which is preliminary data.</text>
</comment>
<evidence type="ECO:0000313" key="1">
    <source>
        <dbReference type="EMBL" id="MFD2095306.1"/>
    </source>
</evidence>
<dbReference type="EMBL" id="JBHUHT010000008">
    <property type="protein sequence ID" value="MFD2095306.1"/>
    <property type="molecule type" value="Genomic_DNA"/>
</dbReference>
<protein>
    <submittedName>
        <fullName evidence="1">Alpha/beta hydrolase</fullName>
    </submittedName>
</protein>